<dbReference type="AlphaFoldDB" id="A0A5C8ZAR0"/>
<feature type="domain" description="Ricin B lectin" evidence="2">
    <location>
        <begin position="40"/>
        <end position="177"/>
    </location>
</feature>
<comment type="caution">
    <text evidence="3">The sequence shown here is derived from an EMBL/GenBank/DDBJ whole genome shotgun (WGS) entry which is preliminary data.</text>
</comment>
<proteinExistence type="predicted"/>
<evidence type="ECO:0000256" key="1">
    <source>
        <dbReference type="SAM" id="SignalP"/>
    </source>
</evidence>
<organism evidence="3 4">
    <name type="scientific">Reinekea thalattae</name>
    <dbReference type="NCBI Taxonomy" id="2593301"/>
    <lineage>
        <taxon>Bacteria</taxon>
        <taxon>Pseudomonadati</taxon>
        <taxon>Pseudomonadota</taxon>
        <taxon>Gammaproteobacteria</taxon>
        <taxon>Oceanospirillales</taxon>
        <taxon>Saccharospirillaceae</taxon>
        <taxon>Reinekea</taxon>
    </lineage>
</organism>
<protein>
    <submittedName>
        <fullName evidence="3">Ricin-type beta-trefoil lectin domain protein</fullName>
    </submittedName>
</protein>
<feature type="chain" id="PRO_5023047660" evidence="1">
    <location>
        <begin position="26"/>
        <end position="182"/>
    </location>
</feature>
<dbReference type="InterPro" id="IPR000772">
    <property type="entry name" value="Ricin_B_lectin"/>
</dbReference>
<keyword evidence="4" id="KW-1185">Reference proteome</keyword>
<dbReference type="RefSeq" id="WP_147713289.1">
    <property type="nucleotide sequence ID" value="NZ_VKAD01000001.1"/>
</dbReference>
<dbReference type="OrthoDB" id="7843947at2"/>
<dbReference type="Pfam" id="PF00652">
    <property type="entry name" value="Ricin_B_lectin"/>
    <property type="match status" value="1"/>
</dbReference>
<evidence type="ECO:0000313" key="4">
    <source>
        <dbReference type="Proteomes" id="UP000321764"/>
    </source>
</evidence>
<sequence>MKIFLSLRTFFSAAFIALVCSTSYASELVEVRLVDNIDESRGYCLDVAGGQGKNAPVERGLQAHTCYDYRGEILEDQGFDAELVSESQFKIDYFDVCMVATELEQGADLMLASCDNSNSQKFSLQTDGNLVLDANPELCVTASSTEKREGRGGSPVHVMRPVSLQTCSDANQDYQRWELLSL</sequence>
<dbReference type="PROSITE" id="PS50231">
    <property type="entry name" value="RICIN_B_LECTIN"/>
    <property type="match status" value="1"/>
</dbReference>
<dbReference type="Gene3D" id="2.80.10.50">
    <property type="match status" value="1"/>
</dbReference>
<dbReference type="Proteomes" id="UP000321764">
    <property type="component" value="Unassembled WGS sequence"/>
</dbReference>
<dbReference type="GO" id="GO:0030246">
    <property type="term" value="F:carbohydrate binding"/>
    <property type="evidence" value="ECO:0007669"/>
    <property type="project" value="UniProtKB-KW"/>
</dbReference>
<accession>A0A5C8ZAR0</accession>
<evidence type="ECO:0000313" key="3">
    <source>
        <dbReference type="EMBL" id="TXR53890.1"/>
    </source>
</evidence>
<dbReference type="InterPro" id="IPR035992">
    <property type="entry name" value="Ricin_B-like_lectins"/>
</dbReference>
<keyword evidence="1" id="KW-0732">Signal</keyword>
<dbReference type="SUPFAM" id="SSF50370">
    <property type="entry name" value="Ricin B-like lectins"/>
    <property type="match status" value="1"/>
</dbReference>
<reference evidence="3 4" key="1">
    <citation type="submission" date="2019-07" db="EMBL/GenBank/DDBJ databases">
        <title>Reinekea sp. strain SSH23 genome sequencing and assembly.</title>
        <authorList>
            <person name="Kim I."/>
        </authorList>
    </citation>
    <scope>NUCLEOTIDE SEQUENCE [LARGE SCALE GENOMIC DNA]</scope>
    <source>
        <strain evidence="3 4">SSH23</strain>
    </source>
</reference>
<keyword evidence="3" id="KW-0430">Lectin</keyword>
<name>A0A5C8ZAR0_9GAMM</name>
<feature type="signal peptide" evidence="1">
    <location>
        <begin position="1"/>
        <end position="25"/>
    </location>
</feature>
<dbReference type="EMBL" id="VKAD01000001">
    <property type="protein sequence ID" value="TXR53890.1"/>
    <property type="molecule type" value="Genomic_DNA"/>
</dbReference>
<evidence type="ECO:0000259" key="2">
    <source>
        <dbReference type="Pfam" id="PF00652"/>
    </source>
</evidence>
<gene>
    <name evidence="3" type="ORF">FME95_04875</name>
</gene>